<dbReference type="EMBL" id="KZ451980">
    <property type="protein sequence ID" value="PKA54984.1"/>
    <property type="molecule type" value="Genomic_DNA"/>
</dbReference>
<keyword evidence="1" id="KW-0175">Coiled coil</keyword>
<evidence type="ECO:0000313" key="4">
    <source>
        <dbReference type="Proteomes" id="UP000236161"/>
    </source>
</evidence>
<dbReference type="AlphaFoldDB" id="A0A2I0AHG3"/>
<evidence type="ECO:0000313" key="3">
    <source>
        <dbReference type="EMBL" id="PKA54984.1"/>
    </source>
</evidence>
<keyword evidence="4" id="KW-1185">Reference proteome</keyword>
<dbReference type="Proteomes" id="UP000236161">
    <property type="component" value="Unassembled WGS sequence"/>
</dbReference>
<feature type="region of interest" description="Disordered" evidence="2">
    <location>
        <begin position="28"/>
        <end position="49"/>
    </location>
</feature>
<organism evidence="3 4">
    <name type="scientific">Apostasia shenzhenica</name>
    <dbReference type="NCBI Taxonomy" id="1088818"/>
    <lineage>
        <taxon>Eukaryota</taxon>
        <taxon>Viridiplantae</taxon>
        <taxon>Streptophyta</taxon>
        <taxon>Embryophyta</taxon>
        <taxon>Tracheophyta</taxon>
        <taxon>Spermatophyta</taxon>
        <taxon>Magnoliopsida</taxon>
        <taxon>Liliopsida</taxon>
        <taxon>Asparagales</taxon>
        <taxon>Orchidaceae</taxon>
        <taxon>Apostasioideae</taxon>
        <taxon>Apostasia</taxon>
    </lineage>
</organism>
<name>A0A2I0AHG3_9ASPA</name>
<evidence type="ECO:0000256" key="1">
    <source>
        <dbReference type="SAM" id="Coils"/>
    </source>
</evidence>
<evidence type="ECO:0000256" key="2">
    <source>
        <dbReference type="SAM" id="MobiDB-lite"/>
    </source>
</evidence>
<protein>
    <submittedName>
        <fullName evidence="3">Uncharacterized protein</fullName>
    </submittedName>
</protein>
<proteinExistence type="predicted"/>
<feature type="coiled-coil region" evidence="1">
    <location>
        <begin position="329"/>
        <end position="377"/>
    </location>
</feature>
<reference evidence="3 4" key="1">
    <citation type="journal article" date="2017" name="Nature">
        <title>The Apostasia genome and the evolution of orchids.</title>
        <authorList>
            <person name="Zhang G.Q."/>
            <person name="Liu K.W."/>
            <person name="Li Z."/>
            <person name="Lohaus R."/>
            <person name="Hsiao Y.Y."/>
            <person name="Niu S.C."/>
            <person name="Wang J.Y."/>
            <person name="Lin Y.C."/>
            <person name="Xu Q."/>
            <person name="Chen L.J."/>
            <person name="Yoshida K."/>
            <person name="Fujiwara S."/>
            <person name="Wang Z.W."/>
            <person name="Zhang Y.Q."/>
            <person name="Mitsuda N."/>
            <person name="Wang M."/>
            <person name="Liu G.H."/>
            <person name="Pecoraro L."/>
            <person name="Huang H.X."/>
            <person name="Xiao X.J."/>
            <person name="Lin M."/>
            <person name="Wu X.Y."/>
            <person name="Wu W.L."/>
            <person name="Chen Y.Y."/>
            <person name="Chang S.B."/>
            <person name="Sakamoto S."/>
            <person name="Ohme-Takagi M."/>
            <person name="Yagi M."/>
            <person name="Zeng S.J."/>
            <person name="Shen C.Y."/>
            <person name="Yeh C.M."/>
            <person name="Luo Y.B."/>
            <person name="Tsai W.C."/>
            <person name="Van de Peer Y."/>
            <person name="Liu Z.J."/>
        </authorList>
    </citation>
    <scope>NUCLEOTIDE SEQUENCE [LARGE SCALE GENOMIC DNA]</scope>
    <source>
        <strain evidence="4">cv. Shenzhen</strain>
        <tissue evidence="3">Stem</tissue>
    </source>
</reference>
<sequence length="515" mass="55613">MGPGMRTVAKVDALPKMAERRWKVASGLSKKRVGAPVTDAPPEKKMPGAGVSLEVRAPTARVAGGLVQTLESLQGTGSAEAAAVVVISESPVKPPPKAKELREVVLIGETASGEKLAPRKIMLKDEEFGRFLPGVGVSDEGEGEPSLFVGRPIPLRAPIPASDVALVSEKSRGLSGKRLVSMRGESLLTASKTGGLEAEKVREERGEALPAVPSTSLSIEGVWSVLGDRLSEIRRAEEKILGNTSEALEVVKTLKGKEEVEAHCLREVRELEGALSQATKRSLVDQRGQLGKMYQIEDRLASLAQANAEWANKSEVARGEFNRNLADVNQAHSAHVKDLQKRLKDLDDDREALRVERRGLREELTKAREALSGAKEVASEAHRREELLKSEVRSLRALVENSSGWRGRRMEDLEEAVKRAVKIVSASPVGRHTQHQAAFDALLQTLVDVGTLNQENIRDPAVLSFCGPKGPDRFFDAGSCPPEEIPPSRSYAGWGVGLEAGTSGESRCDSLEARC</sequence>
<gene>
    <name evidence="3" type="ORF">AXF42_Ash003620</name>
</gene>
<accession>A0A2I0AHG3</accession>